<keyword evidence="2" id="KW-0802">TPR repeat</keyword>
<dbReference type="EMBL" id="NVQC01000027">
    <property type="protein sequence ID" value="PTL35265.1"/>
    <property type="molecule type" value="Genomic_DNA"/>
</dbReference>
<reference evidence="3 4" key="1">
    <citation type="submission" date="2017-09" db="EMBL/GenBank/DDBJ databases">
        <title>Bloom of a denitrifying methanotroph, Candidatus Methylomirabilis limnetica, in a deep stratified lake.</title>
        <authorList>
            <person name="Graf J.S."/>
            <person name="Marchant H.K."/>
            <person name="Tienken D."/>
            <person name="Hach P.F."/>
            <person name="Brand A."/>
            <person name="Schubert C.J."/>
            <person name="Kuypers M.M."/>
            <person name="Milucka J."/>
        </authorList>
    </citation>
    <scope>NUCLEOTIDE SEQUENCE [LARGE SCALE GENOMIC DNA]</scope>
    <source>
        <strain evidence="3 4">Zug</strain>
    </source>
</reference>
<dbReference type="SMART" id="SM00028">
    <property type="entry name" value="TPR"/>
    <property type="match status" value="5"/>
</dbReference>
<keyword evidence="4" id="KW-1185">Reference proteome</keyword>
<dbReference type="InterPro" id="IPR019734">
    <property type="entry name" value="TPR_rpt"/>
</dbReference>
<dbReference type="AlphaFoldDB" id="A0A2T4TVY1"/>
<comment type="caution">
    <text evidence="3">The sequence shown here is derived from an EMBL/GenBank/DDBJ whole genome shotgun (WGS) entry which is preliminary data.</text>
</comment>
<dbReference type="Proteomes" id="UP000241436">
    <property type="component" value="Unassembled WGS sequence"/>
</dbReference>
<accession>A0A2T4TVY1</accession>
<protein>
    <submittedName>
        <fullName evidence="3">Uncharacterized protein</fullName>
    </submittedName>
</protein>
<evidence type="ECO:0000313" key="4">
    <source>
        <dbReference type="Proteomes" id="UP000241436"/>
    </source>
</evidence>
<dbReference type="OrthoDB" id="5427875at2"/>
<name>A0A2T4TVY1_9BACT</name>
<dbReference type="Pfam" id="PF13432">
    <property type="entry name" value="TPR_16"/>
    <property type="match status" value="2"/>
</dbReference>
<dbReference type="SUPFAM" id="SSF48452">
    <property type="entry name" value="TPR-like"/>
    <property type="match status" value="1"/>
</dbReference>
<dbReference type="Gene3D" id="1.25.40.10">
    <property type="entry name" value="Tetratricopeptide repeat domain"/>
    <property type="match status" value="1"/>
</dbReference>
<sequence length="506" mass="57495">MRHRLTVRVLILGVFIAWAATIAGAQEPSEREVLLLGARNAWRLGAYEQAITRYRSAIALAPTQWDAITELGWLLLEAERRFEALAQFEAAATLAPDDLTVWRNKAGAYGWTFQHERALAEFDAILKRFPDDVATVLERDGKASLWLGRLRRAKTAFELLAELEPQNSEALFDLGQIATLGGRPSEAQAAYRQLMSVVPGHRQAELALDLSELSQRPLLTLGYNYIDQKGFDDKRSIRYGLASAEGRVRMSDDVSARVRYENVQFHFGRKHLLTNVGTVGLRYSPNGYFHMDGFVSEIHYNEIGRDRLNVGVGVSYEMPSGTRVRVDFERKDLWENQTTVLNGITVNRLSASVSGALERRVDWAIQGNYANYSDNNTRVGGEFLASYRLLWFPKAFRLIYRVNAYGFQRERSYFSPGAYATNTVAVEFQRWLGYPTKEDYLAEAPRNHYTAYYGISMDSNGKLFHEWQGKLAYALARQLDVGLSLKAIRSSVYDEWNAGVLIDYRF</sequence>
<organism evidence="3 4">
    <name type="scientific">Candidatus Methylomirabilis limnetica</name>
    <dbReference type="NCBI Taxonomy" id="2033718"/>
    <lineage>
        <taxon>Bacteria</taxon>
        <taxon>Candidatus Methylomirabilota</taxon>
        <taxon>Candidatus Methylomirabilia</taxon>
        <taxon>Candidatus Methylomirabilales</taxon>
        <taxon>Candidatus Methylomirabilaceae</taxon>
        <taxon>Candidatus Methylomirabilis</taxon>
    </lineage>
</organism>
<dbReference type="RefSeq" id="WP_107563366.1">
    <property type="nucleotide sequence ID" value="NZ_NVQC01000027.1"/>
</dbReference>
<evidence type="ECO:0000256" key="1">
    <source>
        <dbReference type="ARBA" id="ARBA00022737"/>
    </source>
</evidence>
<dbReference type="PANTHER" id="PTHR45586:SF1">
    <property type="entry name" value="LIPOPOLYSACCHARIDE ASSEMBLY PROTEIN B"/>
    <property type="match status" value="1"/>
</dbReference>
<keyword evidence="1" id="KW-0677">Repeat</keyword>
<dbReference type="InterPro" id="IPR051012">
    <property type="entry name" value="CellSynth/LPSAsmb/PSIAsmb"/>
</dbReference>
<evidence type="ECO:0000256" key="2">
    <source>
        <dbReference type="ARBA" id="ARBA00022803"/>
    </source>
</evidence>
<gene>
    <name evidence="3" type="ORF">CLG94_10550</name>
</gene>
<reference evidence="4" key="2">
    <citation type="journal article" date="2018" name="Environ. Microbiol.">
        <title>Bloom of a denitrifying methanotroph, 'Candidatus Methylomirabilis limnetica', in a deep stratified lake.</title>
        <authorList>
            <person name="Graf J.S."/>
            <person name="Mayr M.J."/>
            <person name="Marchant H.K."/>
            <person name="Tienken D."/>
            <person name="Hach P.F."/>
            <person name="Brand A."/>
            <person name="Schubert C.J."/>
            <person name="Kuypers M.M."/>
            <person name="Milucka J."/>
        </authorList>
    </citation>
    <scope>NUCLEOTIDE SEQUENCE [LARGE SCALE GENOMIC DNA]</scope>
    <source>
        <strain evidence="4">Zug</strain>
    </source>
</reference>
<dbReference type="PANTHER" id="PTHR45586">
    <property type="entry name" value="TPR REPEAT-CONTAINING PROTEIN PA4667"/>
    <property type="match status" value="1"/>
</dbReference>
<dbReference type="InterPro" id="IPR011990">
    <property type="entry name" value="TPR-like_helical_dom_sf"/>
</dbReference>
<proteinExistence type="predicted"/>
<evidence type="ECO:0000313" key="3">
    <source>
        <dbReference type="EMBL" id="PTL35265.1"/>
    </source>
</evidence>